<evidence type="ECO:0000313" key="2">
    <source>
        <dbReference type="Proteomes" id="UP001154015"/>
    </source>
</evidence>
<gene>
    <name evidence="1" type="ORF">SGL43_06644</name>
</gene>
<protein>
    <submittedName>
        <fullName evidence="1">Uncharacterized protein</fullName>
    </submittedName>
</protein>
<dbReference type="EMBL" id="CAKXYP010000025">
    <property type="protein sequence ID" value="CAH9419589.1"/>
    <property type="molecule type" value="Genomic_DNA"/>
</dbReference>
<name>A0ABN8VD47_STRGL</name>
<sequence length="158" mass="17200">MSAADETAIQALSTAGAFCGECGFEPGDRGCPDCERTWAGYVRALRAAGWAARIEAIRDRDAQIIEWLTKKAHEEGTSNKERRTRADVLFRMADKMSRGAVRPPLSKGPDPVIELSKSEQQFLAFALELAADQIASRGDEADEAALEKLRTLTGEVTS</sequence>
<reference evidence="1" key="1">
    <citation type="submission" date="2022-03" db="EMBL/GenBank/DDBJ databases">
        <authorList>
            <person name="Leyn A S."/>
        </authorList>
    </citation>
    <scope>NUCLEOTIDE SEQUENCE</scope>
    <source>
        <strain evidence="1">Streptomyces globisporus 4-3</strain>
    </source>
</reference>
<organism evidence="1 2">
    <name type="scientific">Streptomyces globisporus</name>
    <dbReference type="NCBI Taxonomy" id="1908"/>
    <lineage>
        <taxon>Bacteria</taxon>
        <taxon>Bacillati</taxon>
        <taxon>Actinomycetota</taxon>
        <taxon>Actinomycetes</taxon>
        <taxon>Kitasatosporales</taxon>
        <taxon>Streptomycetaceae</taxon>
        <taxon>Streptomyces</taxon>
    </lineage>
</organism>
<dbReference type="Proteomes" id="UP001154015">
    <property type="component" value="Unassembled WGS sequence"/>
</dbReference>
<accession>A0ABN8VD47</accession>
<evidence type="ECO:0000313" key="1">
    <source>
        <dbReference type="EMBL" id="CAH9419589.1"/>
    </source>
</evidence>
<proteinExistence type="predicted"/>
<keyword evidence="2" id="KW-1185">Reference proteome</keyword>
<dbReference type="RefSeq" id="WP_318575554.1">
    <property type="nucleotide sequence ID" value="NZ_CAKXYP010000025.1"/>
</dbReference>
<comment type="caution">
    <text evidence="1">The sequence shown here is derived from an EMBL/GenBank/DDBJ whole genome shotgun (WGS) entry which is preliminary data.</text>
</comment>